<gene>
    <name evidence="3" type="ORF">AQJ91_38425</name>
</gene>
<dbReference type="PANTHER" id="PTHR39428">
    <property type="entry name" value="F420H(2)-DEPENDENT QUINONE REDUCTASE RV1261C"/>
    <property type="match status" value="1"/>
</dbReference>
<proteinExistence type="inferred from homology"/>
<keyword evidence="4" id="KW-1185">Reference proteome</keyword>
<evidence type="ECO:0000256" key="1">
    <source>
        <dbReference type="ARBA" id="ARBA00008710"/>
    </source>
</evidence>
<reference evidence="3 4" key="1">
    <citation type="submission" date="2015-10" db="EMBL/GenBank/DDBJ databases">
        <title>Draft genome sequence of Streptomyces sp. RV15, isolated from a marine sponge.</title>
        <authorList>
            <person name="Ruckert C."/>
            <person name="Abdelmohsen U.R."/>
            <person name="Winkler A."/>
            <person name="Hentschel U."/>
            <person name="Kalinowski J."/>
            <person name="Kampfer P."/>
            <person name="Glaeser S."/>
        </authorList>
    </citation>
    <scope>NUCLEOTIDE SEQUENCE [LARGE SCALE GENOMIC DNA]</scope>
    <source>
        <strain evidence="3 4">RV15</strain>
    </source>
</reference>
<dbReference type="EMBL" id="LMXB01000097">
    <property type="protein sequence ID" value="KUO15993.1"/>
    <property type="molecule type" value="Genomic_DNA"/>
</dbReference>
<dbReference type="GO" id="GO:0005886">
    <property type="term" value="C:plasma membrane"/>
    <property type="evidence" value="ECO:0007669"/>
    <property type="project" value="TreeGrafter"/>
</dbReference>
<dbReference type="Pfam" id="PF04075">
    <property type="entry name" value="F420H2_quin_red"/>
    <property type="match status" value="1"/>
</dbReference>
<dbReference type="STRING" id="909626.AQJ91_38425"/>
<dbReference type="PANTHER" id="PTHR39428:SF1">
    <property type="entry name" value="F420H(2)-DEPENDENT QUINONE REDUCTASE RV1261C"/>
    <property type="match status" value="1"/>
</dbReference>
<accession>A0A101USD4</accession>
<dbReference type="Proteomes" id="UP000053260">
    <property type="component" value="Unassembled WGS sequence"/>
</dbReference>
<comment type="similarity">
    <text evidence="1">Belongs to the F420H(2)-dependent quinone reductase family.</text>
</comment>
<evidence type="ECO:0000313" key="4">
    <source>
        <dbReference type="Proteomes" id="UP000053260"/>
    </source>
</evidence>
<evidence type="ECO:0000313" key="3">
    <source>
        <dbReference type="EMBL" id="KUO15993.1"/>
    </source>
</evidence>
<comment type="catalytic activity">
    <reaction evidence="2">
        <text>oxidized coenzyme F420-(gamma-L-Glu)(n) + a quinol + H(+) = reduced coenzyme F420-(gamma-L-Glu)(n) + a quinone</text>
        <dbReference type="Rhea" id="RHEA:39663"/>
        <dbReference type="Rhea" id="RHEA-COMP:12939"/>
        <dbReference type="Rhea" id="RHEA-COMP:14378"/>
        <dbReference type="ChEBI" id="CHEBI:15378"/>
        <dbReference type="ChEBI" id="CHEBI:24646"/>
        <dbReference type="ChEBI" id="CHEBI:132124"/>
        <dbReference type="ChEBI" id="CHEBI:133980"/>
        <dbReference type="ChEBI" id="CHEBI:139511"/>
    </reaction>
</comment>
<dbReference type="RefSeq" id="WP_067031431.1">
    <property type="nucleotide sequence ID" value="NZ_KQ949109.1"/>
</dbReference>
<dbReference type="InterPro" id="IPR012349">
    <property type="entry name" value="Split_barrel_FMN-bd"/>
</dbReference>
<organism evidence="3 4">
    <name type="scientific">Streptomyces dysideae</name>
    <dbReference type="NCBI Taxonomy" id="909626"/>
    <lineage>
        <taxon>Bacteria</taxon>
        <taxon>Bacillati</taxon>
        <taxon>Actinomycetota</taxon>
        <taxon>Actinomycetes</taxon>
        <taxon>Kitasatosporales</taxon>
        <taxon>Streptomycetaceae</taxon>
        <taxon>Streptomyces</taxon>
    </lineage>
</organism>
<name>A0A101USD4_9ACTN</name>
<dbReference type="NCBIfam" id="TIGR00026">
    <property type="entry name" value="hi_GC_TIGR00026"/>
    <property type="match status" value="1"/>
</dbReference>
<dbReference type="GO" id="GO:0016491">
    <property type="term" value="F:oxidoreductase activity"/>
    <property type="evidence" value="ECO:0007669"/>
    <property type="project" value="InterPro"/>
</dbReference>
<comment type="caution">
    <text evidence="3">The sequence shown here is derived from an EMBL/GenBank/DDBJ whole genome shotgun (WGS) entry which is preliminary data.</text>
</comment>
<dbReference type="Gene3D" id="2.30.110.10">
    <property type="entry name" value="Electron Transport, Fmn-binding Protein, Chain A"/>
    <property type="match status" value="1"/>
</dbReference>
<dbReference type="OrthoDB" id="8225825at2"/>
<sequence>MNDLNARVIEEFRANAGRVGGSLSGTPMLLLHHIGVRSGIERVTPLACSPRPDGGIAVIASNGGSPTHPTWYHNLTAHPRVTVEMGTETFVAEAAELDDAARADLWPELVAEAPTAGTYQARTARRIPVFILNRVP</sequence>
<dbReference type="InterPro" id="IPR004378">
    <property type="entry name" value="F420H2_quin_Rdtase"/>
</dbReference>
<dbReference type="AlphaFoldDB" id="A0A101USD4"/>
<evidence type="ECO:0000256" key="2">
    <source>
        <dbReference type="ARBA" id="ARBA00049106"/>
    </source>
</evidence>
<dbReference type="GO" id="GO:0070967">
    <property type="term" value="F:coenzyme F420 binding"/>
    <property type="evidence" value="ECO:0007669"/>
    <property type="project" value="TreeGrafter"/>
</dbReference>
<protein>
    <submittedName>
        <fullName evidence="3">Cell entry protein</fullName>
    </submittedName>
</protein>